<feature type="compositionally biased region" description="Polar residues" evidence="1">
    <location>
        <begin position="1"/>
        <end position="12"/>
    </location>
</feature>
<proteinExistence type="predicted"/>
<gene>
    <name evidence="2" type="ORF">SPIL2461_LOCUS18287</name>
</gene>
<dbReference type="EMBL" id="CAJNIZ010043737">
    <property type="protein sequence ID" value="CAE7667176.1"/>
    <property type="molecule type" value="Genomic_DNA"/>
</dbReference>
<sequence length="168" mass="17642">PRPQPATETPKSSPLKRKPSAANLRTPSAPQPSDKGAAKIPAPKPTPAPSSAPPAAEALSPVARLWQKLLCLDVEKRKQAINSLPAEAKEKLKHHLQAQKEARQKEEASTSSEGGDGSSSSSSSSSSSESEDAGDTAPGGVPARHSARSKPMRVYTAEQEADWVLHIS</sequence>
<comment type="caution">
    <text evidence="2">The sequence shown here is derived from an EMBL/GenBank/DDBJ whole genome shotgun (WGS) entry which is preliminary data.</text>
</comment>
<protein>
    <submittedName>
        <fullName evidence="2">Uncharacterized protein</fullName>
    </submittedName>
</protein>
<evidence type="ECO:0000256" key="1">
    <source>
        <dbReference type="SAM" id="MobiDB-lite"/>
    </source>
</evidence>
<dbReference type="AlphaFoldDB" id="A0A812W5L7"/>
<feature type="compositionally biased region" description="Basic and acidic residues" evidence="1">
    <location>
        <begin position="98"/>
        <end position="108"/>
    </location>
</feature>
<feature type="region of interest" description="Disordered" evidence="1">
    <location>
        <begin position="85"/>
        <end position="168"/>
    </location>
</feature>
<reference evidence="2" key="1">
    <citation type="submission" date="2021-02" db="EMBL/GenBank/DDBJ databases">
        <authorList>
            <person name="Dougan E. K."/>
            <person name="Rhodes N."/>
            <person name="Thang M."/>
            <person name="Chan C."/>
        </authorList>
    </citation>
    <scope>NUCLEOTIDE SEQUENCE</scope>
</reference>
<dbReference type="Proteomes" id="UP000649617">
    <property type="component" value="Unassembled WGS sequence"/>
</dbReference>
<organism evidence="2 3">
    <name type="scientific">Symbiodinium pilosum</name>
    <name type="common">Dinoflagellate</name>
    <dbReference type="NCBI Taxonomy" id="2952"/>
    <lineage>
        <taxon>Eukaryota</taxon>
        <taxon>Sar</taxon>
        <taxon>Alveolata</taxon>
        <taxon>Dinophyceae</taxon>
        <taxon>Suessiales</taxon>
        <taxon>Symbiodiniaceae</taxon>
        <taxon>Symbiodinium</taxon>
    </lineage>
</organism>
<feature type="non-terminal residue" evidence="2">
    <location>
        <position position="1"/>
    </location>
</feature>
<feature type="compositionally biased region" description="Pro residues" evidence="1">
    <location>
        <begin position="42"/>
        <end position="52"/>
    </location>
</feature>
<evidence type="ECO:0000313" key="3">
    <source>
        <dbReference type="Proteomes" id="UP000649617"/>
    </source>
</evidence>
<name>A0A812W5L7_SYMPI</name>
<evidence type="ECO:0000313" key="2">
    <source>
        <dbReference type="EMBL" id="CAE7667176.1"/>
    </source>
</evidence>
<keyword evidence="3" id="KW-1185">Reference proteome</keyword>
<feature type="region of interest" description="Disordered" evidence="1">
    <location>
        <begin position="1"/>
        <end position="58"/>
    </location>
</feature>
<feature type="compositionally biased region" description="Low complexity" evidence="1">
    <location>
        <begin position="109"/>
        <end position="128"/>
    </location>
</feature>
<accession>A0A812W5L7</accession>